<keyword evidence="8 10" id="KW-1133">Transmembrane helix</keyword>
<keyword evidence="7 12" id="KW-0418">Kinase</keyword>
<evidence type="ECO:0000256" key="9">
    <source>
        <dbReference type="ARBA" id="ARBA00023136"/>
    </source>
</evidence>
<protein>
    <recommendedName>
        <fullName evidence="3">histidine kinase</fullName>
        <ecNumber evidence="3">2.7.13.3</ecNumber>
    </recommendedName>
</protein>
<dbReference type="SMART" id="SM00387">
    <property type="entry name" value="HATPase_c"/>
    <property type="match status" value="1"/>
</dbReference>
<keyword evidence="6 10" id="KW-0812">Transmembrane</keyword>
<dbReference type="RefSeq" id="WP_343791368.1">
    <property type="nucleotide sequence ID" value="NZ_BAAAGA010000002.1"/>
</dbReference>
<evidence type="ECO:0000256" key="7">
    <source>
        <dbReference type="ARBA" id="ARBA00022777"/>
    </source>
</evidence>
<evidence type="ECO:0000256" key="5">
    <source>
        <dbReference type="ARBA" id="ARBA00022679"/>
    </source>
</evidence>
<sequence length="438" mass="46424">MIRARSLGLRLLAFAGAAIGAALAVAWLVLGLLFERHLERQLQVELERHGLSLIAALSLDPDGKPVLTARPFDPRFDRPASGLYWRISAPAGELRSRSLWDGGLPDGKAPPATGWGVREGRGPYEPRVVTAVRDIQPDAGGPQVVIEVSADQRPVQAARAAFGLESAIFLAVLWLVLAVAAAVQVRLGLRPLDEVRRELEGMRRSPGARLSDRHPVEIRPLTAAVNDLADARAADVERARRRARDLAHALKTPLTALRLQIDGLEPKRAKALAHSLSLVSGAVDGELARTGAEETTGVPAAVLIDRLTAVIARTPEGQALAFDNAVSPDLTLPMHPDAAMEVLGALIENAARFARTVVRIEGEAGVDGVWLSISDDGPGIPEGQRSDALNRGQRLDQRGSGAGLGLAIAADYVEASGGRLTLGEAEAGGLLVRLDWPA</sequence>
<name>A0ABN1GR64_9CAUL</name>
<dbReference type="PANTHER" id="PTHR45436:SF5">
    <property type="entry name" value="SENSOR HISTIDINE KINASE TRCS"/>
    <property type="match status" value="1"/>
</dbReference>
<comment type="subcellular location">
    <subcellularLocation>
        <location evidence="2">Membrane</location>
    </subcellularLocation>
</comment>
<dbReference type="Proteomes" id="UP001501352">
    <property type="component" value="Unassembled WGS sequence"/>
</dbReference>
<keyword evidence="4" id="KW-0597">Phosphoprotein</keyword>
<dbReference type="EMBL" id="BAAAGA010000002">
    <property type="protein sequence ID" value="GAA0617052.1"/>
    <property type="molecule type" value="Genomic_DNA"/>
</dbReference>
<dbReference type="InterPro" id="IPR036890">
    <property type="entry name" value="HATPase_C_sf"/>
</dbReference>
<organism evidence="12 13">
    <name type="scientific">Brevundimonas kwangchunensis</name>
    <dbReference type="NCBI Taxonomy" id="322163"/>
    <lineage>
        <taxon>Bacteria</taxon>
        <taxon>Pseudomonadati</taxon>
        <taxon>Pseudomonadota</taxon>
        <taxon>Alphaproteobacteria</taxon>
        <taxon>Caulobacterales</taxon>
        <taxon>Caulobacteraceae</taxon>
        <taxon>Brevundimonas</taxon>
    </lineage>
</organism>
<dbReference type="InterPro" id="IPR050428">
    <property type="entry name" value="TCS_sensor_his_kinase"/>
</dbReference>
<evidence type="ECO:0000256" key="6">
    <source>
        <dbReference type="ARBA" id="ARBA00022692"/>
    </source>
</evidence>
<evidence type="ECO:0000313" key="13">
    <source>
        <dbReference type="Proteomes" id="UP001501352"/>
    </source>
</evidence>
<evidence type="ECO:0000259" key="11">
    <source>
        <dbReference type="PROSITE" id="PS50109"/>
    </source>
</evidence>
<evidence type="ECO:0000256" key="4">
    <source>
        <dbReference type="ARBA" id="ARBA00022553"/>
    </source>
</evidence>
<dbReference type="Gene3D" id="1.10.287.130">
    <property type="match status" value="1"/>
</dbReference>
<gene>
    <name evidence="12" type="ORF">GCM10009422_10260</name>
</gene>
<evidence type="ECO:0000256" key="2">
    <source>
        <dbReference type="ARBA" id="ARBA00004370"/>
    </source>
</evidence>
<comment type="caution">
    <text evidence="12">The sequence shown here is derived from an EMBL/GenBank/DDBJ whole genome shotgun (WGS) entry which is preliminary data.</text>
</comment>
<dbReference type="PANTHER" id="PTHR45436">
    <property type="entry name" value="SENSOR HISTIDINE KINASE YKOH"/>
    <property type="match status" value="1"/>
</dbReference>
<dbReference type="PROSITE" id="PS50109">
    <property type="entry name" value="HIS_KIN"/>
    <property type="match status" value="1"/>
</dbReference>
<feature type="domain" description="Histidine kinase" evidence="11">
    <location>
        <begin position="245"/>
        <end position="438"/>
    </location>
</feature>
<keyword evidence="9 10" id="KW-0472">Membrane</keyword>
<dbReference type="InterPro" id="IPR004358">
    <property type="entry name" value="Sig_transdc_His_kin-like_C"/>
</dbReference>
<evidence type="ECO:0000256" key="3">
    <source>
        <dbReference type="ARBA" id="ARBA00012438"/>
    </source>
</evidence>
<keyword evidence="5" id="KW-0808">Transferase</keyword>
<dbReference type="InterPro" id="IPR003594">
    <property type="entry name" value="HATPase_dom"/>
</dbReference>
<evidence type="ECO:0000313" key="12">
    <source>
        <dbReference type="EMBL" id="GAA0617052.1"/>
    </source>
</evidence>
<dbReference type="Pfam" id="PF02518">
    <property type="entry name" value="HATPase_c"/>
    <property type="match status" value="1"/>
</dbReference>
<dbReference type="EC" id="2.7.13.3" evidence="3"/>
<dbReference type="InterPro" id="IPR005467">
    <property type="entry name" value="His_kinase_dom"/>
</dbReference>
<feature type="transmembrane region" description="Helical" evidence="10">
    <location>
        <begin position="12"/>
        <end position="34"/>
    </location>
</feature>
<feature type="transmembrane region" description="Helical" evidence="10">
    <location>
        <begin position="167"/>
        <end position="189"/>
    </location>
</feature>
<evidence type="ECO:0000256" key="10">
    <source>
        <dbReference type="SAM" id="Phobius"/>
    </source>
</evidence>
<dbReference type="GO" id="GO:0016301">
    <property type="term" value="F:kinase activity"/>
    <property type="evidence" value="ECO:0007669"/>
    <property type="project" value="UniProtKB-KW"/>
</dbReference>
<evidence type="ECO:0000256" key="8">
    <source>
        <dbReference type="ARBA" id="ARBA00022989"/>
    </source>
</evidence>
<keyword evidence="13" id="KW-1185">Reference proteome</keyword>
<dbReference type="Gene3D" id="3.30.565.10">
    <property type="entry name" value="Histidine kinase-like ATPase, C-terminal domain"/>
    <property type="match status" value="1"/>
</dbReference>
<accession>A0ABN1GR64</accession>
<evidence type="ECO:0000256" key="1">
    <source>
        <dbReference type="ARBA" id="ARBA00000085"/>
    </source>
</evidence>
<comment type="catalytic activity">
    <reaction evidence="1">
        <text>ATP + protein L-histidine = ADP + protein N-phospho-L-histidine.</text>
        <dbReference type="EC" id="2.7.13.3"/>
    </reaction>
</comment>
<dbReference type="SUPFAM" id="SSF55874">
    <property type="entry name" value="ATPase domain of HSP90 chaperone/DNA topoisomerase II/histidine kinase"/>
    <property type="match status" value="1"/>
</dbReference>
<proteinExistence type="predicted"/>
<reference evidence="12 13" key="1">
    <citation type="journal article" date="2019" name="Int. J. Syst. Evol. Microbiol.">
        <title>The Global Catalogue of Microorganisms (GCM) 10K type strain sequencing project: providing services to taxonomists for standard genome sequencing and annotation.</title>
        <authorList>
            <consortium name="The Broad Institute Genomics Platform"/>
            <consortium name="The Broad Institute Genome Sequencing Center for Infectious Disease"/>
            <person name="Wu L."/>
            <person name="Ma J."/>
        </authorList>
    </citation>
    <scope>NUCLEOTIDE SEQUENCE [LARGE SCALE GENOMIC DNA]</scope>
    <source>
        <strain evidence="12 13">JCM 12928</strain>
    </source>
</reference>
<dbReference type="PRINTS" id="PR00344">
    <property type="entry name" value="BCTRLSENSOR"/>
</dbReference>